<dbReference type="Proteomes" id="UP000198281">
    <property type="component" value="Unassembled WGS sequence"/>
</dbReference>
<evidence type="ECO:0000259" key="2">
    <source>
        <dbReference type="Pfam" id="PF20441"/>
    </source>
</evidence>
<dbReference type="Pfam" id="PF03354">
    <property type="entry name" value="TerL_ATPase"/>
    <property type="match status" value="1"/>
</dbReference>
<dbReference type="RefSeq" id="WP_089219412.1">
    <property type="nucleotide sequence ID" value="NZ_FZOS01000008.1"/>
</dbReference>
<dbReference type="OrthoDB" id="9760250at2"/>
<dbReference type="EMBL" id="FZOS01000008">
    <property type="protein sequence ID" value="SNS53434.1"/>
    <property type="molecule type" value="Genomic_DNA"/>
</dbReference>
<sequence length="569" mass="63006">MEQPGPALGWDFSCPDWEARLREGRSLLPDLPLDEEEAARAVAIFNKLRLPDVPGQPLLADAAGDWARDIVRAIFGSLDEHGERQVREVFDLVPKKNAKTTNGAAIMMTALLMNERPRAEFVLIGPTQEIADIAFQQASGMIDADPYLKTRFHVQEHVKTIVDRVNKAKLKVKTFDMKVATGSKPAGILIDEVHLMSSISYASRVIGQLRGGMIANPEAFLIMITTQSDEPPAGVFKAELDYARGVRDGRIKTDVHMLPMLYEFSEAMQRAKDKPWRDPRNWHMVLPNLGRSITIDRLIAEYRTACAKGDEEERRWASQHLNVQIGMALHTDRWVGVDYWEDAADETISLDELIERSEVIVAGIDGGGLDDLLGLALLGRCKVTRDWLLWNRAWAHDDVFKRRKDIVERLDDFVRLGQLVRCEDPTSDIVGVADVIERIAEAGLFPEKAAIGLDPQGVAALVDELASRGIVAEQMIGIAQGFRLSSAVWGMERKLKDGTLWHAGQAMMAWCVGNARAEQRGNAVLITKEQAGKAKIDPLCASFNAVMLMSRNPTGRGGGLDDYLASLAG</sequence>
<dbReference type="InterPro" id="IPR027417">
    <property type="entry name" value="P-loop_NTPase"/>
</dbReference>
<dbReference type="PANTHER" id="PTHR41287:SF1">
    <property type="entry name" value="PROTEIN YMFN"/>
    <property type="match status" value="1"/>
</dbReference>
<dbReference type="Pfam" id="PF20441">
    <property type="entry name" value="TerL_nuclease"/>
    <property type="match status" value="1"/>
</dbReference>
<evidence type="ECO:0000259" key="1">
    <source>
        <dbReference type="Pfam" id="PF03354"/>
    </source>
</evidence>
<feature type="domain" description="Terminase large subunit-like ATPase" evidence="1">
    <location>
        <begin position="66"/>
        <end position="243"/>
    </location>
</feature>
<dbReference type="AlphaFoldDB" id="A0A239FBG6"/>
<dbReference type="GO" id="GO:0004519">
    <property type="term" value="F:endonuclease activity"/>
    <property type="evidence" value="ECO:0007669"/>
    <property type="project" value="InterPro"/>
</dbReference>
<gene>
    <name evidence="3" type="ORF">SAMN06295912_108128</name>
</gene>
<dbReference type="InterPro" id="IPR046461">
    <property type="entry name" value="TerL_ATPase"/>
</dbReference>
<evidence type="ECO:0000313" key="3">
    <source>
        <dbReference type="EMBL" id="SNS53434.1"/>
    </source>
</evidence>
<dbReference type="Gene3D" id="3.40.50.300">
    <property type="entry name" value="P-loop containing nucleotide triphosphate hydrolases"/>
    <property type="match status" value="1"/>
</dbReference>
<protein>
    <submittedName>
        <fullName evidence="3">Phage terminase-like protein, large subunit, contains N-terminal HTH domain</fullName>
    </submittedName>
</protein>
<feature type="domain" description="Terminase large subunit-like endonuclease" evidence="2">
    <location>
        <begin position="276"/>
        <end position="547"/>
    </location>
</feature>
<accession>A0A239FBG6</accession>
<dbReference type="InterPro" id="IPR046462">
    <property type="entry name" value="TerL_nuclease"/>
</dbReference>
<evidence type="ECO:0000313" key="4">
    <source>
        <dbReference type="Proteomes" id="UP000198281"/>
    </source>
</evidence>
<name>A0A239FBG6_9SPHN</name>
<organism evidence="3 4">
    <name type="scientific">Edaphosphingomonas laterariae</name>
    <dbReference type="NCBI Taxonomy" id="861865"/>
    <lineage>
        <taxon>Bacteria</taxon>
        <taxon>Pseudomonadati</taxon>
        <taxon>Pseudomonadota</taxon>
        <taxon>Alphaproteobacteria</taxon>
        <taxon>Sphingomonadales</taxon>
        <taxon>Rhizorhabdaceae</taxon>
        <taxon>Edaphosphingomonas</taxon>
    </lineage>
</organism>
<dbReference type="PANTHER" id="PTHR41287">
    <property type="match status" value="1"/>
</dbReference>
<reference evidence="4" key="1">
    <citation type="submission" date="2017-06" db="EMBL/GenBank/DDBJ databases">
        <authorList>
            <person name="Varghese N."/>
            <person name="Submissions S."/>
        </authorList>
    </citation>
    <scope>NUCLEOTIDE SEQUENCE [LARGE SCALE GENOMIC DNA]</scope>
    <source>
        <strain evidence="4">LNB2</strain>
    </source>
</reference>
<dbReference type="InterPro" id="IPR005021">
    <property type="entry name" value="Terminase_largesu-like"/>
</dbReference>
<keyword evidence="4" id="KW-1185">Reference proteome</keyword>
<proteinExistence type="predicted"/>